<dbReference type="Proteomes" id="UP000033907">
    <property type="component" value="Unassembled WGS sequence"/>
</dbReference>
<proteinExistence type="predicted"/>
<evidence type="ECO:0000313" key="1">
    <source>
        <dbReference type="EMBL" id="KKT10679.1"/>
    </source>
</evidence>
<dbReference type="SUPFAM" id="SSF158446">
    <property type="entry name" value="IVS-encoded protein-like"/>
    <property type="match status" value="1"/>
</dbReference>
<dbReference type="CDD" id="cd16376">
    <property type="entry name" value="Avd_like"/>
    <property type="match status" value="1"/>
</dbReference>
<evidence type="ECO:0000313" key="2">
    <source>
        <dbReference type="Proteomes" id="UP000033907"/>
    </source>
</evidence>
<organism evidence="1 2">
    <name type="scientific">Candidatus Nomurabacteria bacterium GW2011_GWF2_43_24</name>
    <dbReference type="NCBI Taxonomy" id="1618778"/>
    <lineage>
        <taxon>Bacteria</taxon>
        <taxon>Candidatus Nomuraibacteriota</taxon>
    </lineage>
</organism>
<dbReference type="EMBL" id="LCGH01000011">
    <property type="protein sequence ID" value="KKT10679.1"/>
    <property type="molecule type" value="Genomic_DNA"/>
</dbReference>
<dbReference type="Gene3D" id="1.20.1440.60">
    <property type="entry name" value="23S rRNA-intervening sequence"/>
    <property type="match status" value="1"/>
</dbReference>
<gene>
    <name evidence="1" type="ORF">UV91_C0011G0015</name>
</gene>
<dbReference type="AlphaFoldDB" id="A0A0G1HIN6"/>
<reference evidence="1 2" key="1">
    <citation type="journal article" date="2015" name="Nature">
        <title>rRNA introns, odd ribosomes, and small enigmatic genomes across a large radiation of phyla.</title>
        <authorList>
            <person name="Brown C.T."/>
            <person name="Hug L.A."/>
            <person name="Thomas B.C."/>
            <person name="Sharon I."/>
            <person name="Castelle C.J."/>
            <person name="Singh A."/>
            <person name="Wilkins M.J."/>
            <person name="Williams K.H."/>
            <person name="Banfield J.F."/>
        </authorList>
    </citation>
    <scope>NUCLEOTIDE SEQUENCE [LARGE SCALE GENOMIC DNA]</scope>
</reference>
<name>A0A0G1HIN6_9BACT</name>
<evidence type="ECO:0008006" key="3">
    <source>
        <dbReference type="Google" id="ProtNLM"/>
    </source>
</evidence>
<accession>A0A0G1HIN6</accession>
<dbReference type="PATRIC" id="fig|1618778.3.peg.631"/>
<dbReference type="InterPro" id="IPR055360">
    <property type="entry name" value="bAvd"/>
</dbReference>
<comment type="caution">
    <text evidence="1">The sequence shown here is derived from an EMBL/GenBank/DDBJ whole genome shotgun (WGS) entry which is preliminary data.</text>
</comment>
<sequence>MNICLKIAPPPQAQAPLVLVRTKEAYRLWHDHIVNLKRLDQLTFGAKIDDTFVLILELIFRASFAYDKFEKLSLVSQSIGKNDLLKFFLQIGWEHKMLNHAQYGEFILRLDEIGRMLGGWKKSLAEKTPTNK</sequence>
<protein>
    <recommendedName>
        <fullName evidence="3">S23 ribosomal protein</fullName>
    </recommendedName>
</protein>
<dbReference type="InterPro" id="IPR036583">
    <property type="entry name" value="23S_rRNA_IVS_sf"/>
</dbReference>